<protein>
    <recommendedName>
        <fullName evidence="3">alpha-glucosidase</fullName>
        <ecNumber evidence="3">3.2.1.20</ecNumber>
    </recommendedName>
</protein>
<dbReference type="PANTHER" id="PTHR22762">
    <property type="entry name" value="ALPHA-GLUCOSIDASE"/>
    <property type="match status" value="1"/>
</dbReference>
<dbReference type="GO" id="GO:0004558">
    <property type="term" value="F:alpha-1,4-glucosidase activity"/>
    <property type="evidence" value="ECO:0007669"/>
    <property type="project" value="UniProtKB-EC"/>
</dbReference>
<sequence length="927" mass="104407">MLLRLLTLAGCALAAPAPAPRDDPPPDPPGIVQVFADAGALDACPGYTASNVATTDSGLTADLTLAGEPCNVYSDDLRDLKLLVEYQTNDRLHVKIYDAAQNVFQVHEQVFPRPSHENAAADGAALQFDYVESPFSFTVTRKENGEVIFDTSASKLVFETQYVHLRTSLPQSPNIYGLGEHSDSFRMPSNYQRVFWNSESPNIPNNANLYGTHPVYFDHRGDKGTHGVFMLNANGMNINLNTTSNGTEYFEYNTIGGVIDLYFLAGKQPADVSTQYAELAGFPAMYPYWVFGFHQCKYGYWDVNMVAEVVGNYSTAGIPLEVMWTDIDYMELRKDFTLDEERFPKAKMRELVSTLHDRGQKYVVIVDPGIFAYTNYSTYVHGREQDVFLKHADGTDYLGIQWPGAVAWPDWLAPNTQAWWTEEMVEFYNPDTGIDIDGIWTDMNEASNFCPDITCKPRERAAAEGNPPWPTNSPRPNTGRPIPGFPDSFQPTPSNSSSVRARKARSLHGVQDMNPTPIHRRQAENGTMKGLPNREWFEPRYTINNHRGKLSDFTIYTNTSNFDGTMQYDTHNYYGSMMAYATHESMLTRRPEVRPFVLSRSTFAGAGRKVAHWFGDNESSWEHYRTSIRQMLSWVTMHQMPMVGSDVCGFNANADQYMCARWALLGAFQPFYRNHAERSTIPQEFYQWEITTTAGKKAIDTRYKLIDYAYTALYYQTTTGKPMINPLFFLYPNDANTFGIQHQWFYGDALLISPVVDDYSDQVTFYLPQDTFYDYWTHAKVDGTGSNITISNLTYTDIPVHIRGGTILPERANSANLTRNLRKEDFVLYVAPGSDGRAAGRLYLDEGERIEQPDTSEIVFEFDGQRFSCSGSFGYGGQAGESVTVARVVVLGQETARGAGKYNAERKSVEVEGPWKLSGNWGFDLGS</sequence>
<feature type="domain" description="Glycoside hydrolase family 31 N-terminal" evidence="9">
    <location>
        <begin position="128"/>
        <end position="237"/>
    </location>
</feature>
<evidence type="ECO:0000256" key="4">
    <source>
        <dbReference type="ARBA" id="ARBA00022801"/>
    </source>
</evidence>
<dbReference type="Pfam" id="PF13802">
    <property type="entry name" value="Gal_mutarotas_2"/>
    <property type="match status" value="1"/>
</dbReference>
<feature type="compositionally biased region" description="Polar residues" evidence="7">
    <location>
        <begin position="489"/>
        <end position="499"/>
    </location>
</feature>
<evidence type="ECO:0000256" key="5">
    <source>
        <dbReference type="ARBA" id="ARBA00023295"/>
    </source>
</evidence>
<dbReference type="InterPro" id="IPR025887">
    <property type="entry name" value="Glyco_hydro_31_N_dom"/>
</dbReference>
<evidence type="ECO:0000259" key="10">
    <source>
        <dbReference type="Pfam" id="PF21365"/>
    </source>
</evidence>
<evidence type="ECO:0000259" key="9">
    <source>
        <dbReference type="Pfam" id="PF13802"/>
    </source>
</evidence>
<dbReference type="EMBL" id="KZ678129">
    <property type="protein sequence ID" value="PSN73601.1"/>
    <property type="molecule type" value="Genomic_DNA"/>
</dbReference>
<dbReference type="Gene3D" id="2.60.40.1180">
    <property type="entry name" value="Golgi alpha-mannosidase II"/>
    <property type="match status" value="2"/>
</dbReference>
<organism evidence="11 12">
    <name type="scientific">Corynespora cassiicola Philippines</name>
    <dbReference type="NCBI Taxonomy" id="1448308"/>
    <lineage>
        <taxon>Eukaryota</taxon>
        <taxon>Fungi</taxon>
        <taxon>Dikarya</taxon>
        <taxon>Ascomycota</taxon>
        <taxon>Pezizomycotina</taxon>
        <taxon>Dothideomycetes</taxon>
        <taxon>Pleosporomycetidae</taxon>
        <taxon>Pleosporales</taxon>
        <taxon>Corynesporascaceae</taxon>
        <taxon>Corynespora</taxon>
    </lineage>
</organism>
<dbReference type="AlphaFoldDB" id="A0A2T2P7D4"/>
<name>A0A2T2P7D4_CORCC</name>
<comment type="similarity">
    <text evidence="2 6">Belongs to the glycosyl hydrolase 31 family.</text>
</comment>
<dbReference type="InterPro" id="IPR030458">
    <property type="entry name" value="Glyco_hydro_31_AS"/>
</dbReference>
<proteinExistence type="inferred from homology"/>
<dbReference type="InterPro" id="IPR011013">
    <property type="entry name" value="Gal_mutarotase_sf_dom"/>
</dbReference>
<gene>
    <name evidence="11" type="ORF">BS50DRAFT_597108</name>
</gene>
<evidence type="ECO:0000313" key="11">
    <source>
        <dbReference type="EMBL" id="PSN73601.1"/>
    </source>
</evidence>
<dbReference type="Pfam" id="PF21365">
    <property type="entry name" value="Glyco_hydro_31_3rd"/>
    <property type="match status" value="1"/>
</dbReference>
<feature type="region of interest" description="Disordered" evidence="7">
    <location>
        <begin position="460"/>
        <end position="532"/>
    </location>
</feature>
<dbReference type="Pfam" id="PF01055">
    <property type="entry name" value="Glyco_hydro_31_2nd"/>
    <property type="match status" value="1"/>
</dbReference>
<dbReference type="InterPro" id="IPR017853">
    <property type="entry name" value="GH"/>
</dbReference>
<reference evidence="11 12" key="1">
    <citation type="journal article" date="2018" name="Front. Microbiol.">
        <title>Genome-Wide Analysis of Corynespora cassiicola Leaf Fall Disease Putative Effectors.</title>
        <authorList>
            <person name="Lopez D."/>
            <person name="Ribeiro S."/>
            <person name="Label P."/>
            <person name="Fumanal B."/>
            <person name="Venisse J.S."/>
            <person name="Kohler A."/>
            <person name="de Oliveira R.R."/>
            <person name="Labutti K."/>
            <person name="Lipzen A."/>
            <person name="Lail K."/>
            <person name="Bauer D."/>
            <person name="Ohm R.A."/>
            <person name="Barry K.W."/>
            <person name="Spatafora J."/>
            <person name="Grigoriev I.V."/>
            <person name="Martin F.M."/>
            <person name="Pujade-Renaud V."/>
        </authorList>
    </citation>
    <scope>NUCLEOTIDE SEQUENCE [LARGE SCALE GENOMIC DNA]</scope>
    <source>
        <strain evidence="11 12">Philippines</strain>
    </source>
</reference>
<dbReference type="InterPro" id="IPR048395">
    <property type="entry name" value="Glyco_hydro_31_C"/>
</dbReference>
<dbReference type="GO" id="GO:0005975">
    <property type="term" value="P:carbohydrate metabolic process"/>
    <property type="evidence" value="ECO:0007669"/>
    <property type="project" value="InterPro"/>
</dbReference>
<dbReference type="Gene3D" id="2.60.40.1760">
    <property type="entry name" value="glycosyl hydrolase (family 31)"/>
    <property type="match status" value="1"/>
</dbReference>
<dbReference type="PANTHER" id="PTHR22762:SF95">
    <property type="entry name" value="ALPHA_BETA-GLUCOSIDASE AGDC-RELATED"/>
    <property type="match status" value="1"/>
</dbReference>
<evidence type="ECO:0000256" key="6">
    <source>
        <dbReference type="RuleBase" id="RU361185"/>
    </source>
</evidence>
<dbReference type="STRING" id="1448308.A0A2T2P7D4"/>
<dbReference type="PROSITE" id="PS00129">
    <property type="entry name" value="GLYCOSYL_HYDROL_F31_1"/>
    <property type="match status" value="1"/>
</dbReference>
<dbReference type="InterPro" id="IPR000322">
    <property type="entry name" value="Glyco_hydro_31_TIM"/>
</dbReference>
<feature type="domain" description="Glycoside hydrolase family 31 TIM barrel" evidence="8">
    <location>
        <begin position="283"/>
        <end position="712"/>
    </location>
</feature>
<dbReference type="InterPro" id="IPR013780">
    <property type="entry name" value="Glyco_hydro_b"/>
</dbReference>
<keyword evidence="12" id="KW-1185">Reference proteome</keyword>
<dbReference type="SUPFAM" id="SSF51011">
    <property type="entry name" value="Glycosyl hydrolase domain"/>
    <property type="match status" value="1"/>
</dbReference>
<evidence type="ECO:0000256" key="1">
    <source>
        <dbReference type="ARBA" id="ARBA00001657"/>
    </source>
</evidence>
<dbReference type="Gene3D" id="3.20.20.80">
    <property type="entry name" value="Glycosidases"/>
    <property type="match status" value="2"/>
</dbReference>
<dbReference type="GO" id="GO:0030246">
    <property type="term" value="F:carbohydrate binding"/>
    <property type="evidence" value="ECO:0007669"/>
    <property type="project" value="InterPro"/>
</dbReference>
<keyword evidence="4 6" id="KW-0378">Hydrolase</keyword>
<evidence type="ECO:0000256" key="7">
    <source>
        <dbReference type="SAM" id="MobiDB-lite"/>
    </source>
</evidence>
<keyword evidence="5 6" id="KW-0326">Glycosidase</keyword>
<dbReference type="SUPFAM" id="SSF51445">
    <property type="entry name" value="(Trans)glycosidases"/>
    <property type="match status" value="1"/>
</dbReference>
<dbReference type="EC" id="3.2.1.20" evidence="3"/>
<evidence type="ECO:0000256" key="2">
    <source>
        <dbReference type="ARBA" id="ARBA00007806"/>
    </source>
</evidence>
<evidence type="ECO:0000313" key="12">
    <source>
        <dbReference type="Proteomes" id="UP000240883"/>
    </source>
</evidence>
<feature type="domain" description="Glycosyl hydrolase family 31 C-terminal" evidence="10">
    <location>
        <begin position="720"/>
        <end position="808"/>
    </location>
</feature>
<evidence type="ECO:0000259" key="8">
    <source>
        <dbReference type="Pfam" id="PF01055"/>
    </source>
</evidence>
<accession>A0A2T2P7D4</accession>
<comment type="catalytic activity">
    <reaction evidence="1">
        <text>Hydrolysis of terminal, non-reducing (1-&gt;4)-linked alpha-D-glucose residues with release of alpha-D-glucose.</text>
        <dbReference type="EC" id="3.2.1.20"/>
    </reaction>
</comment>
<dbReference type="CDD" id="cd06602">
    <property type="entry name" value="GH31_MGAM_SI_GAA"/>
    <property type="match status" value="1"/>
</dbReference>
<dbReference type="OrthoDB" id="5839090at2759"/>
<dbReference type="Proteomes" id="UP000240883">
    <property type="component" value="Unassembled WGS sequence"/>
</dbReference>
<evidence type="ECO:0000256" key="3">
    <source>
        <dbReference type="ARBA" id="ARBA00012741"/>
    </source>
</evidence>
<dbReference type="CDD" id="cd14752">
    <property type="entry name" value="GH31_N"/>
    <property type="match status" value="1"/>
</dbReference>
<dbReference type="SUPFAM" id="SSF74650">
    <property type="entry name" value="Galactose mutarotase-like"/>
    <property type="match status" value="1"/>
</dbReference>